<evidence type="ECO:0000256" key="2">
    <source>
        <dbReference type="ARBA" id="ARBA00022679"/>
    </source>
</evidence>
<evidence type="ECO:0000256" key="5">
    <source>
        <dbReference type="SAM" id="MobiDB-lite"/>
    </source>
</evidence>
<dbReference type="GO" id="GO:0008440">
    <property type="term" value="F:inositol-1,4,5-trisphosphate 3-kinase activity"/>
    <property type="evidence" value="ECO:0007669"/>
    <property type="project" value="TreeGrafter"/>
</dbReference>
<accession>A0A1B7TFH2</accession>
<reference evidence="7" key="1">
    <citation type="journal article" date="2016" name="Proc. Natl. Acad. Sci. U.S.A.">
        <title>Comparative genomics of biotechnologically important yeasts.</title>
        <authorList>
            <person name="Riley R."/>
            <person name="Haridas S."/>
            <person name="Wolfe K.H."/>
            <person name="Lopes M.R."/>
            <person name="Hittinger C.T."/>
            <person name="Goeker M."/>
            <person name="Salamov A.A."/>
            <person name="Wisecaver J.H."/>
            <person name="Long T.M."/>
            <person name="Calvey C.H."/>
            <person name="Aerts A.L."/>
            <person name="Barry K.W."/>
            <person name="Choi C."/>
            <person name="Clum A."/>
            <person name="Coughlan A.Y."/>
            <person name="Deshpande S."/>
            <person name="Douglass A.P."/>
            <person name="Hanson S.J."/>
            <person name="Klenk H.-P."/>
            <person name="LaButti K.M."/>
            <person name="Lapidus A."/>
            <person name="Lindquist E.A."/>
            <person name="Lipzen A.M."/>
            <person name="Meier-Kolthoff J.P."/>
            <person name="Ohm R.A."/>
            <person name="Otillar R.P."/>
            <person name="Pangilinan J.L."/>
            <person name="Peng Y."/>
            <person name="Rokas A."/>
            <person name="Rosa C.A."/>
            <person name="Scheuner C."/>
            <person name="Sibirny A.A."/>
            <person name="Slot J.C."/>
            <person name="Stielow J.B."/>
            <person name="Sun H."/>
            <person name="Kurtzman C.P."/>
            <person name="Blackwell M."/>
            <person name="Grigoriev I.V."/>
            <person name="Jeffries T.W."/>
        </authorList>
    </citation>
    <scope>NUCLEOTIDE SEQUENCE [LARGE SCALE GENOMIC DNA]</scope>
    <source>
        <strain evidence="7">NRRL Y-1626</strain>
    </source>
</reference>
<protein>
    <recommendedName>
        <fullName evidence="4">Kinase</fullName>
        <ecNumber evidence="4">2.7.-.-</ecNumber>
    </recommendedName>
</protein>
<dbReference type="OrthoDB" id="2573163at2759"/>
<dbReference type="PANTHER" id="PTHR12400">
    <property type="entry name" value="INOSITOL POLYPHOSPHATE KINASE"/>
    <property type="match status" value="1"/>
</dbReference>
<evidence type="ECO:0000256" key="4">
    <source>
        <dbReference type="RuleBase" id="RU363090"/>
    </source>
</evidence>
<feature type="compositionally biased region" description="Low complexity" evidence="5">
    <location>
        <begin position="306"/>
        <end position="319"/>
    </location>
</feature>
<dbReference type="EC" id="2.7.-.-" evidence="4"/>
<keyword evidence="3 4" id="KW-0418">Kinase</keyword>
<dbReference type="InterPro" id="IPR038286">
    <property type="entry name" value="IPK_sf"/>
</dbReference>
<proteinExistence type="inferred from homology"/>
<organism evidence="6 7">
    <name type="scientific">Hanseniaspora valbyensis NRRL Y-1626</name>
    <dbReference type="NCBI Taxonomy" id="766949"/>
    <lineage>
        <taxon>Eukaryota</taxon>
        <taxon>Fungi</taxon>
        <taxon>Dikarya</taxon>
        <taxon>Ascomycota</taxon>
        <taxon>Saccharomycotina</taxon>
        <taxon>Saccharomycetes</taxon>
        <taxon>Saccharomycodales</taxon>
        <taxon>Saccharomycodaceae</taxon>
        <taxon>Hanseniaspora</taxon>
    </lineage>
</organism>
<dbReference type="GO" id="GO:0005634">
    <property type="term" value="C:nucleus"/>
    <property type="evidence" value="ECO:0007669"/>
    <property type="project" value="TreeGrafter"/>
</dbReference>
<evidence type="ECO:0000256" key="1">
    <source>
        <dbReference type="ARBA" id="ARBA00007374"/>
    </source>
</evidence>
<dbReference type="PANTHER" id="PTHR12400:SF21">
    <property type="entry name" value="KINASE"/>
    <property type="match status" value="1"/>
</dbReference>
<dbReference type="AlphaFoldDB" id="A0A1B7TFH2"/>
<dbReference type="GO" id="GO:0005737">
    <property type="term" value="C:cytoplasm"/>
    <property type="evidence" value="ECO:0007669"/>
    <property type="project" value="TreeGrafter"/>
</dbReference>
<keyword evidence="7" id="KW-1185">Reference proteome</keyword>
<sequence length="621" mass="72285">MIYGRKGSVQLRIFRSKDNKKEINSVIDNTNNNENSIHGNVVENDNSENTLPNDQLTKTFDNQKPHFKTTNNCDSNSSNNNEYVSNKPLYLDSDDLLKEAHRNNNIYNNQESAITEDNDYDNEENKTNTRNHRSRSLDSSPCRKRTNSTSEICSSLHKRRTSSSGYNKFIELKPFKNKVGGHTEIFKFSKRAICKTLVNEENQWYEHLENQFTEKHNRYCGILLKFMPKYIGILNVRRHLMETEVTMNDNIHLFSQKLLEKYNISVDVDDLTEECHQTSLNTKLKDQVLTEVFKCDGLEFFQENENKNNSFNGNNNSRSVSPTAAPVPEDDPTSEVQQYILLEDLTRKMKNATVLDLKMGTRQYGVYANCKKKKSQSLKCKLTTSHQLGCRVCGMKIYRAFDDSFIKRDKYFGRRIQIGWQFARVLLVFLYDGISQQSILQKIPKLIKDLNELITAVENLPGYRMYGASLLFMYDNEDSECNIYLIDFAQCITRETFLNAVSNFTCKPSGGIDSTDNGFIKGLKSLQFYLKKTWDLITDSKSFDDFVCPDSGSLDEQSIEQFCQQDKFNIKFEWLDSFTEEKEEDFNNVNCEMRNHWKKFETLFDIRPPYSNINHPFDESE</sequence>
<dbReference type="SUPFAM" id="SSF56104">
    <property type="entry name" value="SAICAR synthase-like"/>
    <property type="match status" value="1"/>
</dbReference>
<dbReference type="InterPro" id="IPR005522">
    <property type="entry name" value="IPK"/>
</dbReference>
<evidence type="ECO:0000313" key="6">
    <source>
        <dbReference type="EMBL" id="OBA27460.1"/>
    </source>
</evidence>
<comment type="similarity">
    <text evidence="1 4">Belongs to the inositol phosphokinase (IPK) family.</text>
</comment>
<dbReference type="GO" id="GO:0046854">
    <property type="term" value="P:phosphatidylinositol phosphate biosynthetic process"/>
    <property type="evidence" value="ECO:0007669"/>
    <property type="project" value="TreeGrafter"/>
</dbReference>
<feature type="region of interest" description="Disordered" evidence="5">
    <location>
        <begin position="306"/>
        <end position="331"/>
    </location>
</feature>
<feature type="compositionally biased region" description="Polar residues" evidence="5">
    <location>
        <begin position="29"/>
        <end position="62"/>
    </location>
</feature>
<evidence type="ECO:0000256" key="3">
    <source>
        <dbReference type="ARBA" id="ARBA00022777"/>
    </source>
</evidence>
<name>A0A1B7TFH2_9ASCO</name>
<dbReference type="GO" id="GO:0000824">
    <property type="term" value="F:inositol-1,4,5,6-tetrakisphosphate 3-kinase activity"/>
    <property type="evidence" value="ECO:0007669"/>
    <property type="project" value="TreeGrafter"/>
</dbReference>
<evidence type="ECO:0000313" key="7">
    <source>
        <dbReference type="Proteomes" id="UP000092321"/>
    </source>
</evidence>
<feature type="region of interest" description="Disordered" evidence="5">
    <location>
        <begin position="29"/>
        <end position="87"/>
    </location>
</feature>
<comment type="caution">
    <text evidence="6">The sequence shown here is derived from an EMBL/GenBank/DDBJ whole genome shotgun (WGS) entry which is preliminary data.</text>
</comment>
<keyword evidence="2 4" id="KW-0808">Transferase</keyword>
<dbReference type="GO" id="GO:0032958">
    <property type="term" value="P:inositol phosphate biosynthetic process"/>
    <property type="evidence" value="ECO:0007669"/>
    <property type="project" value="InterPro"/>
</dbReference>
<dbReference type="Proteomes" id="UP000092321">
    <property type="component" value="Unassembled WGS sequence"/>
</dbReference>
<dbReference type="Gene3D" id="3.30.470.160">
    <property type="entry name" value="Inositol polyphosphate kinase"/>
    <property type="match status" value="1"/>
</dbReference>
<dbReference type="EMBL" id="LXPE01000008">
    <property type="protein sequence ID" value="OBA27460.1"/>
    <property type="molecule type" value="Genomic_DNA"/>
</dbReference>
<dbReference type="Pfam" id="PF03770">
    <property type="entry name" value="IPK"/>
    <property type="match status" value="1"/>
</dbReference>
<feature type="region of interest" description="Disordered" evidence="5">
    <location>
        <begin position="107"/>
        <end position="147"/>
    </location>
</feature>
<gene>
    <name evidence="6" type="ORF">HANVADRAFT_38513</name>
</gene>
<feature type="compositionally biased region" description="Low complexity" evidence="5">
    <location>
        <begin position="71"/>
        <end position="81"/>
    </location>
</feature>